<dbReference type="InterPro" id="IPR032675">
    <property type="entry name" value="LRR_dom_sf"/>
</dbReference>
<evidence type="ECO:0000313" key="4">
    <source>
        <dbReference type="EMBL" id="CAD5126743.1"/>
    </source>
</evidence>
<sequence>KMENKLLNYHYTTIKDCLENVSLFETHLKSKRIVTTDSLEECGNFESIFKKHICHMKTGDLIEILLNMDLEKCYKLVNLIKNTWNNLLEKRKECIMEEFGTIKKFPFQKYNDTSINFKNILTPVQIVPSSKNSQNNCTNYNSDIDDDIYQCVIEEGCQRILVRGDAGMGKTFHSMKLLYNWATSDNSLRDYLLLKVNLADIEDDDDLEKTLFLNNFTENTGVNLQLFQYFFTDYEKDCKERKKILLLLDGADELKYENSKFYSIITKINQIKYPVIVWSRHWKMRYVIETYDRIFEIIGFSPYNVKLYFRKFFNEENTPSLTYENMSNQLFKYLNEEKKDILEICRYPLVANLIAGLWEETKHEKLSDEYSIFKEVIKITLSNRGIEKGSNNYIEAMKYCSKVAFENLVYDKKINSNEIFEKTNYFGGILTPVKVRATLNSSTNKNEYKFIHFSFQEYLTANYIIKEFPNEVLNTETLKLILDKSKNLYLLTKVFLFIQQRNREVFIILVKINIKILSIVSDTNEQIIQLLKDRKQSSELSEIKLYSLNMEISMWKLITSFFNNSITEIDFFHVQIDFLKFIAISKSTLKGTLKTLKVCGGVKNSISVEILEKLLYEMVNLVELNISNIQFEYNEKMGSVTLSSENLKKLTLKNCNIEVLGENSIDLHCSNLCFLNLSGNNLQESSLKSLFENIENIMEDIQYLNLSRMEDNSIAFEYIYNQFKFTNSILE</sequence>
<keyword evidence="5" id="KW-1185">Reference proteome</keyword>
<protein>
    <submittedName>
        <fullName evidence="4">DgyrCDS14799</fullName>
    </submittedName>
</protein>
<evidence type="ECO:0000313" key="5">
    <source>
        <dbReference type="Proteomes" id="UP000549394"/>
    </source>
</evidence>
<dbReference type="Pfam" id="PF05729">
    <property type="entry name" value="NACHT"/>
    <property type="match status" value="1"/>
</dbReference>
<dbReference type="PANTHER" id="PTHR46312:SF2">
    <property type="entry name" value="NUCLEOTIDE-BINDING OLIGOMERIZATION DOMAIN-CONTAINING PROTEIN 2-LIKE"/>
    <property type="match status" value="1"/>
</dbReference>
<gene>
    <name evidence="4" type="ORF">DGYR_LOCUS13976</name>
</gene>
<accession>A0A7I8WEX7</accession>
<dbReference type="PANTHER" id="PTHR46312">
    <property type="entry name" value="NACHT DOMAIN-CONTAINING PROTEIN"/>
    <property type="match status" value="1"/>
</dbReference>
<evidence type="ECO:0000256" key="1">
    <source>
        <dbReference type="ARBA" id="ARBA00022741"/>
    </source>
</evidence>
<dbReference type="OrthoDB" id="10071976at2759"/>
<feature type="domain" description="NACHT" evidence="3">
    <location>
        <begin position="159"/>
        <end position="316"/>
    </location>
</feature>
<dbReference type="Proteomes" id="UP000549394">
    <property type="component" value="Unassembled WGS sequence"/>
</dbReference>
<proteinExistence type="predicted"/>
<keyword evidence="1" id="KW-0547">Nucleotide-binding</keyword>
<dbReference type="EMBL" id="CAJFCJ010000078">
    <property type="protein sequence ID" value="CAD5126743.1"/>
    <property type="molecule type" value="Genomic_DNA"/>
</dbReference>
<name>A0A7I8WEX7_9ANNE</name>
<comment type="caution">
    <text evidence="4">The sequence shown here is derived from an EMBL/GenBank/DDBJ whole genome shotgun (WGS) entry which is preliminary data.</text>
</comment>
<dbReference type="Gene3D" id="3.40.50.300">
    <property type="entry name" value="P-loop containing nucleotide triphosphate hydrolases"/>
    <property type="match status" value="1"/>
</dbReference>
<dbReference type="AlphaFoldDB" id="A0A7I8WEX7"/>
<reference evidence="4 5" key="1">
    <citation type="submission" date="2020-08" db="EMBL/GenBank/DDBJ databases">
        <authorList>
            <person name="Hejnol A."/>
        </authorList>
    </citation>
    <scope>NUCLEOTIDE SEQUENCE [LARGE SCALE GENOMIC DNA]</scope>
</reference>
<dbReference type="InterPro" id="IPR027417">
    <property type="entry name" value="P-loop_NTPase"/>
</dbReference>
<evidence type="ECO:0000259" key="3">
    <source>
        <dbReference type="Pfam" id="PF05729"/>
    </source>
</evidence>
<evidence type="ECO:0000256" key="2">
    <source>
        <dbReference type="ARBA" id="ARBA00022840"/>
    </source>
</evidence>
<feature type="non-terminal residue" evidence="4">
    <location>
        <position position="1"/>
    </location>
</feature>
<organism evidence="4 5">
    <name type="scientific">Dimorphilus gyrociliatus</name>
    <dbReference type="NCBI Taxonomy" id="2664684"/>
    <lineage>
        <taxon>Eukaryota</taxon>
        <taxon>Metazoa</taxon>
        <taxon>Spiralia</taxon>
        <taxon>Lophotrochozoa</taxon>
        <taxon>Annelida</taxon>
        <taxon>Polychaeta</taxon>
        <taxon>Polychaeta incertae sedis</taxon>
        <taxon>Dinophilidae</taxon>
        <taxon>Dimorphilus</taxon>
    </lineage>
</organism>
<dbReference type="InterPro" id="IPR007111">
    <property type="entry name" value="NACHT_NTPase"/>
</dbReference>
<dbReference type="SUPFAM" id="SSF52540">
    <property type="entry name" value="P-loop containing nucleoside triphosphate hydrolases"/>
    <property type="match status" value="1"/>
</dbReference>
<dbReference type="SUPFAM" id="SSF52047">
    <property type="entry name" value="RNI-like"/>
    <property type="match status" value="1"/>
</dbReference>
<dbReference type="GO" id="GO:0005524">
    <property type="term" value="F:ATP binding"/>
    <property type="evidence" value="ECO:0007669"/>
    <property type="project" value="UniProtKB-KW"/>
</dbReference>
<keyword evidence="2" id="KW-0067">ATP-binding</keyword>
<dbReference type="Gene3D" id="3.80.10.10">
    <property type="entry name" value="Ribonuclease Inhibitor"/>
    <property type="match status" value="1"/>
</dbReference>